<name>A0A7W3PH13_9MICO</name>
<evidence type="ECO:0000256" key="4">
    <source>
        <dbReference type="ARBA" id="ARBA00022692"/>
    </source>
</evidence>
<evidence type="ECO:0000256" key="2">
    <source>
        <dbReference type="ARBA" id="ARBA00022475"/>
    </source>
</evidence>
<dbReference type="Pfam" id="PF06271">
    <property type="entry name" value="RDD"/>
    <property type="match status" value="1"/>
</dbReference>
<dbReference type="InterPro" id="IPR051791">
    <property type="entry name" value="Pra-immunoreactive"/>
</dbReference>
<feature type="domain" description="FHA" evidence="9">
    <location>
        <begin position="506"/>
        <end position="560"/>
    </location>
</feature>
<dbReference type="EMBL" id="JACGWV010000003">
    <property type="protein sequence ID" value="MBA8811376.1"/>
    <property type="molecule type" value="Genomic_DNA"/>
</dbReference>
<feature type="compositionally biased region" description="Low complexity" evidence="7">
    <location>
        <begin position="409"/>
        <end position="426"/>
    </location>
</feature>
<dbReference type="Proteomes" id="UP000540568">
    <property type="component" value="Unassembled WGS sequence"/>
</dbReference>
<dbReference type="InterPro" id="IPR008984">
    <property type="entry name" value="SMAD_FHA_dom_sf"/>
</dbReference>
<feature type="compositionally biased region" description="Low complexity" evidence="7">
    <location>
        <begin position="294"/>
        <end position="321"/>
    </location>
</feature>
<accession>A0A7W3PH13</accession>
<dbReference type="PANTHER" id="PTHR36115">
    <property type="entry name" value="PROLINE-RICH ANTIGEN HOMOLOG-RELATED"/>
    <property type="match status" value="1"/>
</dbReference>
<feature type="compositionally biased region" description="Low complexity" evidence="7">
    <location>
        <begin position="335"/>
        <end position="397"/>
    </location>
</feature>
<gene>
    <name evidence="10" type="ORF">FHX71_005383</name>
</gene>
<dbReference type="GO" id="GO:0005886">
    <property type="term" value="C:plasma membrane"/>
    <property type="evidence" value="ECO:0007669"/>
    <property type="project" value="UniProtKB-SubCell"/>
</dbReference>
<feature type="transmembrane region" description="Helical" evidence="8">
    <location>
        <begin position="203"/>
        <end position="226"/>
    </location>
</feature>
<keyword evidence="3" id="KW-0597">Phosphoprotein</keyword>
<keyword evidence="2" id="KW-1003">Cell membrane</keyword>
<keyword evidence="6 8" id="KW-0472">Membrane</keyword>
<dbReference type="SUPFAM" id="SSF49879">
    <property type="entry name" value="SMAD/FHA domain"/>
    <property type="match status" value="1"/>
</dbReference>
<dbReference type="CDD" id="cd00060">
    <property type="entry name" value="FHA"/>
    <property type="match status" value="1"/>
</dbReference>
<proteinExistence type="predicted"/>
<feature type="region of interest" description="Disordered" evidence="7">
    <location>
        <begin position="255"/>
        <end position="484"/>
    </location>
</feature>
<feature type="transmembrane region" description="Helical" evidence="8">
    <location>
        <begin position="101"/>
        <end position="126"/>
    </location>
</feature>
<evidence type="ECO:0000256" key="1">
    <source>
        <dbReference type="ARBA" id="ARBA00004651"/>
    </source>
</evidence>
<evidence type="ECO:0000256" key="8">
    <source>
        <dbReference type="SAM" id="Phobius"/>
    </source>
</evidence>
<evidence type="ECO:0000313" key="10">
    <source>
        <dbReference type="EMBL" id="MBA8811376.1"/>
    </source>
</evidence>
<dbReference type="RefSeq" id="WP_182620512.1">
    <property type="nucleotide sequence ID" value="NZ_BAAATF010000001.1"/>
</dbReference>
<feature type="compositionally biased region" description="Low complexity" evidence="7">
    <location>
        <begin position="274"/>
        <end position="284"/>
    </location>
</feature>
<dbReference type="Gene3D" id="2.60.200.20">
    <property type="match status" value="1"/>
</dbReference>
<keyword evidence="4 8" id="KW-0812">Transmembrane</keyword>
<dbReference type="InterPro" id="IPR000253">
    <property type="entry name" value="FHA_dom"/>
</dbReference>
<keyword evidence="5 8" id="KW-1133">Transmembrane helix</keyword>
<organism evidence="10 11">
    <name type="scientific">Promicromonospora sukumoe</name>
    <dbReference type="NCBI Taxonomy" id="88382"/>
    <lineage>
        <taxon>Bacteria</taxon>
        <taxon>Bacillati</taxon>
        <taxon>Actinomycetota</taxon>
        <taxon>Actinomycetes</taxon>
        <taxon>Micrococcales</taxon>
        <taxon>Promicromonosporaceae</taxon>
        <taxon>Promicromonospora</taxon>
    </lineage>
</organism>
<comment type="subcellular location">
    <subcellularLocation>
        <location evidence="1">Cell membrane</location>
        <topology evidence="1">Multi-pass membrane protein</topology>
    </subcellularLocation>
</comment>
<evidence type="ECO:0000256" key="6">
    <source>
        <dbReference type="ARBA" id="ARBA00023136"/>
    </source>
</evidence>
<evidence type="ECO:0000313" key="11">
    <source>
        <dbReference type="Proteomes" id="UP000540568"/>
    </source>
</evidence>
<dbReference type="Pfam" id="PF00498">
    <property type="entry name" value="FHA"/>
    <property type="match status" value="1"/>
</dbReference>
<dbReference type="InterPro" id="IPR010432">
    <property type="entry name" value="RDD"/>
</dbReference>
<feature type="transmembrane region" description="Helical" evidence="8">
    <location>
        <begin position="146"/>
        <end position="168"/>
    </location>
</feature>
<comment type="caution">
    <text evidence="10">The sequence shown here is derived from an EMBL/GenBank/DDBJ whole genome shotgun (WGS) entry which is preliminary data.</text>
</comment>
<dbReference type="AlphaFoldDB" id="A0A7W3PH13"/>
<protein>
    <submittedName>
        <fullName evidence="10">Putative RDD family membrane protein YckC</fullName>
    </submittedName>
</protein>
<evidence type="ECO:0000259" key="9">
    <source>
        <dbReference type="PROSITE" id="PS50006"/>
    </source>
</evidence>
<dbReference type="PANTHER" id="PTHR36115:SF4">
    <property type="entry name" value="MEMBRANE PROTEIN"/>
    <property type="match status" value="1"/>
</dbReference>
<dbReference type="PROSITE" id="PS50006">
    <property type="entry name" value="FHA_DOMAIN"/>
    <property type="match status" value="1"/>
</dbReference>
<keyword evidence="11" id="KW-1185">Reference proteome</keyword>
<reference evidence="10 11" key="1">
    <citation type="submission" date="2020-07" db="EMBL/GenBank/DDBJ databases">
        <title>Sequencing the genomes of 1000 actinobacteria strains.</title>
        <authorList>
            <person name="Klenk H.-P."/>
        </authorList>
    </citation>
    <scope>NUCLEOTIDE SEQUENCE [LARGE SCALE GENOMIC DNA]</scope>
    <source>
        <strain evidence="10 11">DSM 44121</strain>
    </source>
</reference>
<sequence>MTDVVCAGCGSTQRAGAPFCAACGREFPRTGRPVAEPAQVPQGQVQQAAAAARGGSGSVPMVESRPPITTEVEVYTATQIPAAGSVPPPLVAPYAGVGKRFVAWLIDGAIAGVLIGIVAGIGISFIDVPSGLVVVSQEQAAEIAAQMMRVYLLGGLVGFAFQLSMWIWESRTGRTIGNSAMGLRTLSAEDRAPIGFVREILRVLVLAAGSLVLGVGQIVVLLSPLWDKGGKVQGWHDKAARSVVVDVRAPQVAGTGLTPVAAGPRAPGKPAVRPTTPAAPASSPYGQVPPLSPAAPQAPAQPAVAAPDPWAFPQAPAQGAPAAGGDGLITGIPGSAPSAPPAQQAPVQQQPPSQPVQQQPYQQPAAQQPQQPVQQQPYQQQPAPQQPSVQQPAPQQPESAWPARTWPVQQEQAPQQEQPAQQQAPAALPPQQHPESRPTRGVGHPQNGAPAQPAPAAPPAQAALPPQRDEVSDATRMQAPVLEPAAVVTVTVELESGERRVIDGPALVGRNPQAADGSSYILVRVEDPTRSVSKNHAELGVDSAGLWLTDRGSTNGTVVSAPGRSPQVAEPGARVRVPVGATIHVGDRRLVVHAAEPRA</sequence>
<evidence type="ECO:0000256" key="7">
    <source>
        <dbReference type="SAM" id="MobiDB-lite"/>
    </source>
</evidence>
<evidence type="ECO:0000256" key="3">
    <source>
        <dbReference type="ARBA" id="ARBA00022553"/>
    </source>
</evidence>
<evidence type="ECO:0000256" key="5">
    <source>
        <dbReference type="ARBA" id="ARBA00022989"/>
    </source>
</evidence>